<dbReference type="STRING" id="431595.K3WQ41"/>
<evidence type="ECO:0000256" key="2">
    <source>
        <dbReference type="PROSITE-ProRule" id="PRU00235"/>
    </source>
</evidence>
<evidence type="ECO:0000313" key="4">
    <source>
        <dbReference type="Proteomes" id="UP000019132"/>
    </source>
</evidence>
<dbReference type="HOGENOM" id="CLU_069295_0_0_1"/>
<dbReference type="PRINTS" id="PR00633">
    <property type="entry name" value="RCCNDNSATION"/>
</dbReference>
<feature type="repeat" description="RCC1" evidence="2">
    <location>
        <begin position="146"/>
        <end position="198"/>
    </location>
</feature>
<sequence length="399" mass="43355">MLGSKRIVQMPLRMRAASTRAGLYSYGEGYLGSLGTGSYDNVAAPTQLASTTELGAITQLSAGWAHAGFIADGNAYVFGRTQSFRDVIRSTNIQRIAPWLLTWMNSFTLKRGVDTLLPTHVELPDGEKAKKIVCSTALTFIMTESGKLFTFGANSYGQCGNNVEGVSEVKPQHVQFGDGDEVVDIAAGYQHGLAVTKHGTVFSWGKGERGQLGFGTANIKAPQEIIALKGKKVVAVRAGFNHSSALTDDGELFVWGKLLNLKGKEESNGDQIIPRLVRTSDAVTLLECSHFHTSYITADDKIWIVGRTPSGRQEKQDQLVHVSSTMHATPFQITNEQLVAASSIHRIGKGVDSSAFVTKDGRAFEWTYTGGLRPVDDTKHLRVEALESGFKYRLLLATK</sequence>
<reference evidence="4" key="2">
    <citation type="submission" date="2010-04" db="EMBL/GenBank/DDBJ databases">
        <authorList>
            <person name="Buell R."/>
            <person name="Hamilton J."/>
            <person name="Hostetler J."/>
        </authorList>
    </citation>
    <scope>NUCLEOTIDE SEQUENCE [LARGE SCALE GENOMIC DNA]</scope>
    <source>
        <strain evidence="4">DAOM:BR144</strain>
    </source>
</reference>
<dbReference type="PANTHER" id="PTHR22870">
    <property type="entry name" value="REGULATOR OF CHROMOSOME CONDENSATION"/>
    <property type="match status" value="1"/>
</dbReference>
<dbReference type="EnsemblProtists" id="PYU1_T007083">
    <property type="protein sequence ID" value="PYU1_T007083"/>
    <property type="gene ID" value="PYU1_G007068"/>
</dbReference>
<dbReference type="SUPFAM" id="SSF50985">
    <property type="entry name" value="RCC1/BLIP-II"/>
    <property type="match status" value="2"/>
</dbReference>
<dbReference type="VEuPathDB" id="FungiDB:PYU1_G007068"/>
<name>K3WQ41_GLOUD</name>
<dbReference type="Pfam" id="PF00415">
    <property type="entry name" value="RCC1"/>
    <property type="match status" value="3"/>
</dbReference>
<dbReference type="InterPro" id="IPR009091">
    <property type="entry name" value="RCC1/BLIP-II"/>
</dbReference>
<dbReference type="Gene3D" id="2.130.10.30">
    <property type="entry name" value="Regulator of chromosome condensation 1/beta-lactamase-inhibitor protein II"/>
    <property type="match status" value="2"/>
</dbReference>
<dbReference type="AlphaFoldDB" id="K3WQ41"/>
<dbReference type="EMBL" id="GL376560">
    <property type="status" value="NOT_ANNOTATED_CDS"/>
    <property type="molecule type" value="Genomic_DNA"/>
</dbReference>
<evidence type="ECO:0000256" key="1">
    <source>
        <dbReference type="ARBA" id="ARBA00022737"/>
    </source>
</evidence>
<feature type="repeat" description="RCC1" evidence="2">
    <location>
        <begin position="199"/>
        <end position="249"/>
    </location>
</feature>
<keyword evidence="1" id="KW-0677">Repeat</keyword>
<dbReference type="eggNOG" id="KOG1426">
    <property type="taxonomic scope" value="Eukaryota"/>
</dbReference>
<protein>
    <submittedName>
        <fullName evidence="3">Uncharacterized protein</fullName>
    </submittedName>
</protein>
<proteinExistence type="predicted"/>
<dbReference type="InParanoid" id="K3WQ41"/>
<dbReference type="OMA" id="PETHIAP"/>
<dbReference type="PROSITE" id="PS50012">
    <property type="entry name" value="RCC1_3"/>
    <property type="match status" value="3"/>
</dbReference>
<reference evidence="4" key="1">
    <citation type="journal article" date="2010" name="Genome Biol.">
        <title>Genome sequence of the necrotrophic plant pathogen Pythium ultimum reveals original pathogenicity mechanisms and effector repertoire.</title>
        <authorList>
            <person name="Levesque C.A."/>
            <person name="Brouwer H."/>
            <person name="Cano L."/>
            <person name="Hamilton J.P."/>
            <person name="Holt C."/>
            <person name="Huitema E."/>
            <person name="Raffaele S."/>
            <person name="Robideau G.P."/>
            <person name="Thines M."/>
            <person name="Win J."/>
            <person name="Zerillo M.M."/>
            <person name="Beakes G.W."/>
            <person name="Boore J.L."/>
            <person name="Busam D."/>
            <person name="Dumas B."/>
            <person name="Ferriera S."/>
            <person name="Fuerstenberg S.I."/>
            <person name="Gachon C.M."/>
            <person name="Gaulin E."/>
            <person name="Govers F."/>
            <person name="Grenville-Briggs L."/>
            <person name="Horner N."/>
            <person name="Hostetler J."/>
            <person name="Jiang R.H."/>
            <person name="Johnson J."/>
            <person name="Krajaejun T."/>
            <person name="Lin H."/>
            <person name="Meijer H.J."/>
            <person name="Moore B."/>
            <person name="Morris P."/>
            <person name="Phuntmart V."/>
            <person name="Puiu D."/>
            <person name="Shetty J."/>
            <person name="Stajich J.E."/>
            <person name="Tripathy S."/>
            <person name="Wawra S."/>
            <person name="van West P."/>
            <person name="Whitty B.R."/>
            <person name="Coutinho P.M."/>
            <person name="Henrissat B."/>
            <person name="Martin F."/>
            <person name="Thomas P.D."/>
            <person name="Tyler B.M."/>
            <person name="De Vries R.P."/>
            <person name="Kamoun S."/>
            <person name="Yandell M."/>
            <person name="Tisserat N."/>
            <person name="Buell C.R."/>
        </authorList>
    </citation>
    <scope>NUCLEOTIDE SEQUENCE</scope>
    <source>
        <strain evidence="4">DAOM:BR144</strain>
    </source>
</reference>
<dbReference type="InterPro" id="IPR000408">
    <property type="entry name" value="Reg_chr_condens"/>
</dbReference>
<evidence type="ECO:0000313" key="3">
    <source>
        <dbReference type="EnsemblProtists" id="PYU1_T007083"/>
    </source>
</evidence>
<dbReference type="PROSITE" id="PS00626">
    <property type="entry name" value="RCC1_2"/>
    <property type="match status" value="1"/>
</dbReference>
<dbReference type="InterPro" id="IPR051210">
    <property type="entry name" value="Ub_ligase/GEF_domain"/>
</dbReference>
<keyword evidence="4" id="KW-1185">Reference proteome</keyword>
<dbReference type="Proteomes" id="UP000019132">
    <property type="component" value="Unassembled WGS sequence"/>
</dbReference>
<dbReference type="PANTHER" id="PTHR22870:SF466">
    <property type="entry name" value="ANKYRIN REPEAT-CONTAINING PROTEIN"/>
    <property type="match status" value="1"/>
</dbReference>
<organism evidence="3 4">
    <name type="scientific">Globisporangium ultimum (strain ATCC 200006 / CBS 805.95 / DAOM BR144)</name>
    <name type="common">Pythium ultimum</name>
    <dbReference type="NCBI Taxonomy" id="431595"/>
    <lineage>
        <taxon>Eukaryota</taxon>
        <taxon>Sar</taxon>
        <taxon>Stramenopiles</taxon>
        <taxon>Oomycota</taxon>
        <taxon>Peronosporomycetes</taxon>
        <taxon>Pythiales</taxon>
        <taxon>Pythiaceae</taxon>
        <taxon>Globisporangium</taxon>
    </lineage>
</organism>
<accession>K3WQ41</accession>
<reference evidence="3" key="3">
    <citation type="submission" date="2015-02" db="UniProtKB">
        <authorList>
            <consortium name="EnsemblProtists"/>
        </authorList>
    </citation>
    <scope>IDENTIFICATION</scope>
    <source>
        <strain evidence="3">DAOM BR144</strain>
    </source>
</reference>
<feature type="repeat" description="RCC1" evidence="2">
    <location>
        <begin position="21"/>
        <end position="73"/>
    </location>
</feature>